<keyword evidence="2" id="KW-1133">Transmembrane helix</keyword>
<dbReference type="InterPro" id="IPR023393">
    <property type="entry name" value="START-like_dom_sf"/>
</dbReference>
<dbReference type="SUPFAM" id="SSF55961">
    <property type="entry name" value="Bet v1-like"/>
    <property type="match status" value="1"/>
</dbReference>
<feature type="region of interest" description="Disordered" evidence="1">
    <location>
        <begin position="140"/>
        <end position="404"/>
    </location>
</feature>
<dbReference type="InterPro" id="IPR010419">
    <property type="entry name" value="CO_DH_gsu"/>
</dbReference>
<keyword evidence="2" id="KW-0472">Membrane</keyword>
<dbReference type="PANTHER" id="PTHR38588:SF1">
    <property type="entry name" value="BLL0334 PROTEIN"/>
    <property type="match status" value="1"/>
</dbReference>
<name>A0ABZ1NW10_STRVL</name>
<feature type="transmembrane region" description="Helical" evidence="2">
    <location>
        <begin position="410"/>
        <end position="429"/>
    </location>
</feature>
<proteinExistence type="predicted"/>
<organism evidence="3 4">
    <name type="scientific">Streptomyces violaceus</name>
    <name type="common">Streptomyces venezuelae</name>
    <dbReference type="NCBI Taxonomy" id="1936"/>
    <lineage>
        <taxon>Bacteria</taxon>
        <taxon>Bacillati</taxon>
        <taxon>Actinomycetota</taxon>
        <taxon>Actinomycetes</taxon>
        <taxon>Kitasatosporales</taxon>
        <taxon>Streptomycetaceae</taxon>
        <taxon>Streptomyces</taxon>
    </lineage>
</organism>
<dbReference type="Gene3D" id="3.30.530.20">
    <property type="match status" value="1"/>
</dbReference>
<feature type="compositionally biased region" description="Low complexity" evidence="1">
    <location>
        <begin position="202"/>
        <end position="213"/>
    </location>
</feature>
<gene>
    <name evidence="3" type="ORF">OHB29_23930</name>
</gene>
<keyword evidence="4" id="KW-1185">Reference proteome</keyword>
<feature type="compositionally biased region" description="Gly residues" evidence="1">
    <location>
        <begin position="185"/>
        <end position="201"/>
    </location>
</feature>
<sequence>MEHEVFVPVPAERLREVLDDPARVARVVPGLQQDAGAEPVAGRLKIRVGSHSVTYRGAVRVSRRDDGAYAVEGEAEESRGGGSVRLALRIGLREAEDGCTVAFDGTASADGRIKDLPADAVEGAVVRLLNRFAEHLAEAAPETTTSVATQDFEPRATTDHETTPDADDAAPPPARADGGTAAAGAGAGDGDGDGEGAGSPGTAGTPGKPSATGSGDESPASGTGDHSPAPAPDDESPASGTGDHSPAPAPDDESPASGTGGGSPASGTGGGSPASGTGDHSPAPEPGDESPAPAPDDESPASGTGGESPAPAPDDEAPAPAPDDEAPAPAPDDEAPAPEPPSVSGADVPSAPVGPSAKGDDNAESIAEAAHARRTMIGRSAEEVDHAPPRGRYAPVPAPQTVTPPGPLRWAAPAAALAVASAIVAVRALRRRR</sequence>
<accession>A0ABZ1NW10</accession>
<feature type="compositionally biased region" description="Basic and acidic residues" evidence="1">
    <location>
        <begin position="152"/>
        <end position="163"/>
    </location>
</feature>
<keyword evidence="2" id="KW-0812">Transmembrane</keyword>
<feature type="compositionally biased region" description="Gly residues" evidence="1">
    <location>
        <begin position="258"/>
        <end position="273"/>
    </location>
</feature>
<evidence type="ECO:0000313" key="4">
    <source>
        <dbReference type="Proteomes" id="UP001341259"/>
    </source>
</evidence>
<dbReference type="EMBL" id="CP107906">
    <property type="protein sequence ID" value="WUG95820.1"/>
    <property type="molecule type" value="Genomic_DNA"/>
</dbReference>
<evidence type="ECO:0000313" key="3">
    <source>
        <dbReference type="EMBL" id="WUG95820.1"/>
    </source>
</evidence>
<dbReference type="RefSeq" id="WP_328341492.1">
    <property type="nucleotide sequence ID" value="NZ_CP107906.1"/>
</dbReference>
<evidence type="ECO:0000256" key="2">
    <source>
        <dbReference type="SAM" id="Phobius"/>
    </source>
</evidence>
<dbReference type="Pfam" id="PF06240">
    <property type="entry name" value="COXG"/>
    <property type="match status" value="1"/>
</dbReference>
<feature type="compositionally biased region" description="Low complexity" evidence="1">
    <location>
        <begin position="175"/>
        <end position="184"/>
    </location>
</feature>
<dbReference type="Proteomes" id="UP001341259">
    <property type="component" value="Chromosome"/>
</dbReference>
<feature type="compositionally biased region" description="Acidic residues" evidence="1">
    <location>
        <begin position="313"/>
        <end position="336"/>
    </location>
</feature>
<protein>
    <submittedName>
        <fullName evidence="3">SRPBCC domain-containing protein</fullName>
    </submittedName>
</protein>
<reference evidence="3 4" key="1">
    <citation type="submission" date="2022-10" db="EMBL/GenBank/DDBJ databases">
        <title>The complete genomes of actinobacterial strains from the NBC collection.</title>
        <authorList>
            <person name="Joergensen T.S."/>
            <person name="Alvarez Arevalo M."/>
            <person name="Sterndorff E.B."/>
            <person name="Faurdal D."/>
            <person name="Vuksanovic O."/>
            <person name="Mourched A.-S."/>
            <person name="Charusanti P."/>
            <person name="Shaw S."/>
            <person name="Blin K."/>
            <person name="Weber T."/>
        </authorList>
    </citation>
    <scope>NUCLEOTIDE SEQUENCE [LARGE SCALE GENOMIC DNA]</scope>
    <source>
        <strain evidence="3 4">NBC_00456</strain>
    </source>
</reference>
<feature type="compositionally biased region" description="Low complexity" evidence="1">
    <location>
        <begin position="237"/>
        <end position="246"/>
    </location>
</feature>
<evidence type="ECO:0000256" key="1">
    <source>
        <dbReference type="SAM" id="MobiDB-lite"/>
    </source>
</evidence>
<dbReference type="PANTHER" id="PTHR38588">
    <property type="entry name" value="BLL0334 PROTEIN"/>
    <property type="match status" value="1"/>
</dbReference>